<dbReference type="PATRIC" id="fig|1429439.4.peg.2518"/>
<dbReference type="InterPro" id="IPR027417">
    <property type="entry name" value="P-loop_NTPase"/>
</dbReference>
<sequence length="380" mass="43118">MRLKSLQYTAHEGAAEEWRLRGLTLQDVNLLVGRNASGKSRILNVLYHLVRALTSRQNLSYGHCWLTFDHQGMEIQYELDMRGGKIVREVFMIDCETHLERGCGGKGTIFAVKESRQIEFQTPETQLAVVARRDTIQHPYFEPLHQWAESLYYYAFGTSLGQEKLFFFVVSNDEESKIDLKDPSQVVAIFRKGEQEFGQRFTSAVKDDFGAIGYEIEEVGLSQPHNIRVKRPILSALYGIYVKEADLSGMTDQYVMSQGMFRALSIIVQINYAVLADTPSCILIDDIGEGLDFERSCSLIDVLNAKAANSSVQLLMATNDRFVMNRVPLEVWSIVDRQGGHVNIRNYANSKDLFDKFKFTGLNNFDFFALDYLHASAADA</sequence>
<comment type="caution">
    <text evidence="1">The sequence shown here is derived from an EMBL/GenBank/DDBJ whole genome shotgun (WGS) entry which is preliminary data.</text>
</comment>
<keyword evidence="2" id="KW-1185">Reference proteome</keyword>
<gene>
    <name evidence="1" type="ORF">ETSY2_14770</name>
</gene>
<name>W4M911_9BACT</name>
<dbReference type="Proteomes" id="UP000019140">
    <property type="component" value="Unassembled WGS sequence"/>
</dbReference>
<protein>
    <recommendedName>
        <fullName evidence="3">ATPase AAA-type core domain-containing protein</fullName>
    </recommendedName>
</protein>
<reference evidence="1 2" key="1">
    <citation type="journal article" date="2014" name="Nature">
        <title>An environmental bacterial taxon with a large and distinct metabolic repertoire.</title>
        <authorList>
            <person name="Wilson M.C."/>
            <person name="Mori T."/>
            <person name="Ruckert C."/>
            <person name="Uria A.R."/>
            <person name="Helf M.J."/>
            <person name="Takada K."/>
            <person name="Gernert C."/>
            <person name="Steffens U.A."/>
            <person name="Heycke N."/>
            <person name="Schmitt S."/>
            <person name="Rinke C."/>
            <person name="Helfrich E.J."/>
            <person name="Brachmann A.O."/>
            <person name="Gurgui C."/>
            <person name="Wakimoto T."/>
            <person name="Kracht M."/>
            <person name="Crusemann M."/>
            <person name="Hentschel U."/>
            <person name="Abe I."/>
            <person name="Matsunaga S."/>
            <person name="Kalinowski J."/>
            <person name="Takeyama H."/>
            <person name="Piel J."/>
        </authorList>
    </citation>
    <scope>NUCLEOTIDE SEQUENCE [LARGE SCALE GENOMIC DNA]</scope>
    <source>
        <strain evidence="2">TSY2</strain>
    </source>
</reference>
<evidence type="ECO:0000313" key="1">
    <source>
        <dbReference type="EMBL" id="ETX06829.1"/>
    </source>
</evidence>
<dbReference type="HOGENOM" id="CLU_065755_0_0_7"/>
<evidence type="ECO:0008006" key="3">
    <source>
        <dbReference type="Google" id="ProtNLM"/>
    </source>
</evidence>
<evidence type="ECO:0000313" key="2">
    <source>
        <dbReference type="Proteomes" id="UP000019140"/>
    </source>
</evidence>
<dbReference type="SUPFAM" id="SSF52540">
    <property type="entry name" value="P-loop containing nucleoside triphosphate hydrolases"/>
    <property type="match status" value="1"/>
</dbReference>
<proteinExistence type="predicted"/>
<accession>W4M911</accession>
<dbReference type="AlphaFoldDB" id="W4M911"/>
<dbReference type="Gene3D" id="3.40.50.300">
    <property type="entry name" value="P-loop containing nucleotide triphosphate hydrolases"/>
    <property type="match status" value="1"/>
</dbReference>
<organism evidence="1 2">
    <name type="scientific">Candidatus Entotheonella gemina</name>
    <dbReference type="NCBI Taxonomy" id="1429439"/>
    <lineage>
        <taxon>Bacteria</taxon>
        <taxon>Pseudomonadati</taxon>
        <taxon>Nitrospinota/Tectimicrobiota group</taxon>
        <taxon>Candidatus Tectimicrobiota</taxon>
        <taxon>Candidatus Entotheonellia</taxon>
        <taxon>Candidatus Entotheonellales</taxon>
        <taxon>Candidatus Entotheonellaceae</taxon>
        <taxon>Candidatus Entotheonella</taxon>
    </lineage>
</organism>
<dbReference type="EMBL" id="AZHX01000590">
    <property type="protein sequence ID" value="ETX06829.1"/>
    <property type="molecule type" value="Genomic_DNA"/>
</dbReference>